<dbReference type="InterPro" id="IPR033900">
    <property type="entry name" value="Gram_neg_porin_domain"/>
</dbReference>
<dbReference type="InterPro" id="IPR001702">
    <property type="entry name" value="Porin_Gram-ve"/>
</dbReference>
<dbReference type="InterPro" id="IPR002299">
    <property type="entry name" value="Porin_Neis"/>
</dbReference>
<dbReference type="PRINTS" id="PR00184">
    <property type="entry name" value="NEISSPPORIN"/>
</dbReference>
<dbReference type="InterPro" id="IPR023614">
    <property type="entry name" value="Porin_dom_sf"/>
</dbReference>
<feature type="chain" id="PRO_5010278058" evidence="11">
    <location>
        <begin position="24"/>
        <end position="363"/>
    </location>
</feature>
<keyword evidence="14" id="KW-1185">Reference proteome</keyword>
<evidence type="ECO:0000256" key="4">
    <source>
        <dbReference type="ARBA" id="ARBA00022452"/>
    </source>
</evidence>
<dbReference type="RefSeq" id="WP_074771540.1">
    <property type="nucleotide sequence ID" value="NZ_FNKP01000003.1"/>
</dbReference>
<proteinExistence type="predicted"/>
<sequence>MKKFATLACGTVLSCASTPAAFAQSSVTLYGVLDNGFVYQSSSGSNSSAVRAVPGGLFATRYGFKGTEDIGGGLHVNFQLEQAFSGQTGAATNPADAFNRLAYVGMSGGFGEVRFGLQNSPSYDVLQAAMDPSWVKSIASPMNNFNGLIIRANNGISYYTPTFDGLNAKFMVALRDSSAGGSGNGIGFYNVVLQYINGPLNVAAGYERGDEPSVGAGGSYTLAGGALAGPGAVFTVFNAGASYAIGANRIWLAYHTEHLTNTPKYKQHDVYQISDSYQISPFALISLMYGYLYDRTGEGNNAQQLGLLFEYSLSKSTELYTAAGFIQNRNQAQYTLSGTAYSGLAVTPGTNTRGIGVGLVHKF</sequence>
<evidence type="ECO:0000256" key="3">
    <source>
        <dbReference type="ARBA" id="ARBA00022448"/>
    </source>
</evidence>
<keyword evidence="8" id="KW-0626">Porin</keyword>
<dbReference type="GO" id="GO:0046930">
    <property type="term" value="C:pore complex"/>
    <property type="evidence" value="ECO:0007669"/>
    <property type="project" value="UniProtKB-KW"/>
</dbReference>
<keyword evidence="5" id="KW-0812">Transmembrane</keyword>
<comment type="subunit">
    <text evidence="2">Homotrimer.</text>
</comment>
<dbReference type="SUPFAM" id="SSF56935">
    <property type="entry name" value="Porins"/>
    <property type="match status" value="1"/>
</dbReference>
<evidence type="ECO:0000256" key="10">
    <source>
        <dbReference type="ARBA" id="ARBA00023237"/>
    </source>
</evidence>
<keyword evidence="4" id="KW-1134">Transmembrane beta strand</keyword>
<dbReference type="EMBL" id="FNKP01000003">
    <property type="protein sequence ID" value="SDR49046.1"/>
    <property type="molecule type" value="Genomic_DNA"/>
</dbReference>
<comment type="subcellular location">
    <subcellularLocation>
        <location evidence="1">Cell outer membrane</location>
        <topology evidence="1">Multi-pass membrane protein</topology>
    </subcellularLocation>
</comment>
<keyword evidence="7" id="KW-0406">Ion transport</keyword>
<name>A0A1H1JGA6_9BURK</name>
<dbReference type="CDD" id="cd00342">
    <property type="entry name" value="gram_neg_porins"/>
    <property type="match status" value="1"/>
</dbReference>
<dbReference type="PANTHER" id="PTHR34501:SF9">
    <property type="entry name" value="MAJOR OUTER MEMBRANE PROTEIN P.IA"/>
    <property type="match status" value="1"/>
</dbReference>
<evidence type="ECO:0000256" key="11">
    <source>
        <dbReference type="SAM" id="SignalP"/>
    </source>
</evidence>
<dbReference type="Pfam" id="PF13609">
    <property type="entry name" value="Porin_4"/>
    <property type="match status" value="1"/>
</dbReference>
<protein>
    <submittedName>
        <fullName evidence="13">Outer membrane protein (Porin)</fullName>
    </submittedName>
</protein>
<organism evidence="13 14">
    <name type="scientific">Paraburkholderia fungorum</name>
    <dbReference type="NCBI Taxonomy" id="134537"/>
    <lineage>
        <taxon>Bacteria</taxon>
        <taxon>Pseudomonadati</taxon>
        <taxon>Pseudomonadota</taxon>
        <taxon>Betaproteobacteria</taxon>
        <taxon>Burkholderiales</taxon>
        <taxon>Burkholderiaceae</taxon>
        <taxon>Paraburkholderia</taxon>
    </lineage>
</organism>
<dbReference type="AlphaFoldDB" id="A0A1H1JGA6"/>
<evidence type="ECO:0000256" key="6">
    <source>
        <dbReference type="ARBA" id="ARBA00022729"/>
    </source>
</evidence>
<keyword evidence="3" id="KW-0813">Transport</keyword>
<gene>
    <name evidence="13" type="ORF">SAMN05443245_6329</name>
</gene>
<evidence type="ECO:0000313" key="13">
    <source>
        <dbReference type="EMBL" id="SDR49046.1"/>
    </source>
</evidence>
<dbReference type="PROSITE" id="PS51257">
    <property type="entry name" value="PROKAR_LIPOPROTEIN"/>
    <property type="match status" value="1"/>
</dbReference>
<dbReference type="GO" id="GO:0009279">
    <property type="term" value="C:cell outer membrane"/>
    <property type="evidence" value="ECO:0007669"/>
    <property type="project" value="UniProtKB-SubCell"/>
</dbReference>
<dbReference type="InterPro" id="IPR050298">
    <property type="entry name" value="Gram-neg_bact_OMP"/>
</dbReference>
<evidence type="ECO:0000256" key="2">
    <source>
        <dbReference type="ARBA" id="ARBA00011233"/>
    </source>
</evidence>
<keyword evidence="10" id="KW-0998">Cell outer membrane</keyword>
<evidence type="ECO:0000256" key="1">
    <source>
        <dbReference type="ARBA" id="ARBA00004571"/>
    </source>
</evidence>
<evidence type="ECO:0000259" key="12">
    <source>
        <dbReference type="Pfam" id="PF13609"/>
    </source>
</evidence>
<evidence type="ECO:0000256" key="9">
    <source>
        <dbReference type="ARBA" id="ARBA00023136"/>
    </source>
</evidence>
<evidence type="ECO:0000256" key="8">
    <source>
        <dbReference type="ARBA" id="ARBA00023114"/>
    </source>
</evidence>
<reference evidence="14" key="1">
    <citation type="submission" date="2016-10" db="EMBL/GenBank/DDBJ databases">
        <authorList>
            <person name="Varghese N."/>
        </authorList>
    </citation>
    <scope>NUCLEOTIDE SEQUENCE [LARGE SCALE GENOMIC DNA]</scope>
    <source>
        <strain evidence="14">GAS106B</strain>
    </source>
</reference>
<keyword evidence="9" id="KW-0472">Membrane</keyword>
<accession>A0A1H1JGA6</accession>
<dbReference type="Proteomes" id="UP000183487">
    <property type="component" value="Unassembled WGS sequence"/>
</dbReference>
<evidence type="ECO:0000313" key="14">
    <source>
        <dbReference type="Proteomes" id="UP000183487"/>
    </source>
</evidence>
<evidence type="ECO:0000256" key="7">
    <source>
        <dbReference type="ARBA" id="ARBA00023065"/>
    </source>
</evidence>
<dbReference type="OrthoDB" id="8576858at2"/>
<dbReference type="GO" id="GO:0034220">
    <property type="term" value="P:monoatomic ion transmembrane transport"/>
    <property type="evidence" value="ECO:0007669"/>
    <property type="project" value="InterPro"/>
</dbReference>
<dbReference type="PRINTS" id="PR00182">
    <property type="entry name" value="ECOLNEIPORIN"/>
</dbReference>
<feature type="domain" description="Porin" evidence="12">
    <location>
        <begin position="12"/>
        <end position="331"/>
    </location>
</feature>
<keyword evidence="6 11" id="KW-0732">Signal</keyword>
<dbReference type="GO" id="GO:0015288">
    <property type="term" value="F:porin activity"/>
    <property type="evidence" value="ECO:0007669"/>
    <property type="project" value="UniProtKB-KW"/>
</dbReference>
<evidence type="ECO:0000256" key="5">
    <source>
        <dbReference type="ARBA" id="ARBA00022692"/>
    </source>
</evidence>
<dbReference type="Gene3D" id="2.40.160.10">
    <property type="entry name" value="Porin"/>
    <property type="match status" value="1"/>
</dbReference>
<dbReference type="PANTHER" id="PTHR34501">
    <property type="entry name" value="PROTEIN YDDL-RELATED"/>
    <property type="match status" value="1"/>
</dbReference>
<feature type="signal peptide" evidence="11">
    <location>
        <begin position="1"/>
        <end position="23"/>
    </location>
</feature>